<sequence>MKLEILLLGALLNRPSTGYELKKFFDTHGRFMRSNTTMSQAYRTLAAMEERGWVEHTLEERPGASNAKRYHVTEEGHTVFIDWLNRPYNPPTRLGDPDLYARLGYAGFMTVEQVINLLDIEINTRLAEVARYRHRDRTRFDEPPPGYDLELGGQMDEWLHRQGAGAVDRHIASLTELRRRLLDGEPLNPEPAAETKERSR</sequence>
<dbReference type="Pfam" id="PF03551">
    <property type="entry name" value="PadR"/>
    <property type="match status" value="1"/>
</dbReference>
<protein>
    <submittedName>
        <fullName evidence="2">PadR family transcriptional regulator</fullName>
    </submittedName>
</protein>
<dbReference type="Proteomes" id="UP001597097">
    <property type="component" value="Unassembled WGS sequence"/>
</dbReference>
<gene>
    <name evidence="2" type="ORF">ACFSJ0_40105</name>
</gene>
<accession>A0ABW4GKL8</accession>
<keyword evidence="3" id="KW-1185">Reference proteome</keyword>
<reference evidence="3" key="1">
    <citation type="journal article" date="2019" name="Int. J. Syst. Evol. Microbiol.">
        <title>The Global Catalogue of Microorganisms (GCM) 10K type strain sequencing project: providing services to taxonomists for standard genome sequencing and annotation.</title>
        <authorList>
            <consortium name="The Broad Institute Genomics Platform"/>
            <consortium name="The Broad Institute Genome Sequencing Center for Infectious Disease"/>
            <person name="Wu L."/>
            <person name="Ma J."/>
        </authorList>
    </citation>
    <scope>NUCLEOTIDE SEQUENCE [LARGE SCALE GENOMIC DNA]</scope>
    <source>
        <strain evidence="3">CGMCC 1.15399</strain>
    </source>
</reference>
<organism evidence="2 3">
    <name type="scientific">Nonomuraea guangzhouensis</name>
    <dbReference type="NCBI Taxonomy" id="1291555"/>
    <lineage>
        <taxon>Bacteria</taxon>
        <taxon>Bacillati</taxon>
        <taxon>Actinomycetota</taxon>
        <taxon>Actinomycetes</taxon>
        <taxon>Streptosporangiales</taxon>
        <taxon>Streptosporangiaceae</taxon>
        <taxon>Nonomuraea</taxon>
    </lineage>
</organism>
<evidence type="ECO:0000313" key="2">
    <source>
        <dbReference type="EMBL" id="MFD1543308.1"/>
    </source>
</evidence>
<dbReference type="RefSeq" id="WP_219536177.1">
    <property type="nucleotide sequence ID" value="NZ_JAHKRM010000028.1"/>
</dbReference>
<dbReference type="EMBL" id="JBHUCM010000038">
    <property type="protein sequence ID" value="MFD1543308.1"/>
    <property type="molecule type" value="Genomic_DNA"/>
</dbReference>
<dbReference type="PANTHER" id="PTHR43252:SF4">
    <property type="entry name" value="TRANSCRIPTIONAL REGULATORY PROTEIN"/>
    <property type="match status" value="1"/>
</dbReference>
<evidence type="ECO:0000259" key="1">
    <source>
        <dbReference type="Pfam" id="PF03551"/>
    </source>
</evidence>
<name>A0ABW4GKL8_9ACTN</name>
<evidence type="ECO:0000313" key="3">
    <source>
        <dbReference type="Proteomes" id="UP001597097"/>
    </source>
</evidence>
<dbReference type="PANTHER" id="PTHR43252">
    <property type="entry name" value="TRANSCRIPTIONAL REGULATOR YQJI"/>
    <property type="match status" value="1"/>
</dbReference>
<feature type="domain" description="Transcription regulator PadR N-terminal" evidence="1">
    <location>
        <begin position="7"/>
        <end position="79"/>
    </location>
</feature>
<dbReference type="InterPro" id="IPR005149">
    <property type="entry name" value="Tscrpt_reg_PadR_N"/>
</dbReference>
<proteinExistence type="predicted"/>
<comment type="caution">
    <text evidence="2">The sequence shown here is derived from an EMBL/GenBank/DDBJ whole genome shotgun (WGS) entry which is preliminary data.</text>
</comment>